<evidence type="ECO:0000256" key="1">
    <source>
        <dbReference type="SAM" id="SignalP"/>
    </source>
</evidence>
<dbReference type="PROSITE" id="PS51257">
    <property type="entry name" value="PROKAR_LIPOPROTEIN"/>
    <property type="match status" value="1"/>
</dbReference>
<dbReference type="KEGG" id="pms:KNP414_05691"/>
<protein>
    <recommendedName>
        <fullName evidence="4">Lipoprotein</fullName>
    </recommendedName>
</protein>
<dbReference type="Proteomes" id="UP000006620">
    <property type="component" value="Chromosome"/>
</dbReference>
<reference evidence="2 3" key="2">
    <citation type="journal article" date="2013" name="Genome Announc.">
        <title>Genome Sequence of Growth-Improving Paenibacillus mucilaginosus Strain KNP414.</title>
        <authorList>
            <person name="Lu J.J."/>
            <person name="Wang J.F."/>
            <person name="Hu X.F."/>
        </authorList>
    </citation>
    <scope>NUCLEOTIDE SEQUENCE [LARGE SCALE GENOMIC DNA]</scope>
    <source>
        <strain evidence="2 3">KNP414</strain>
    </source>
</reference>
<dbReference type="RefSeq" id="WP_013919368.1">
    <property type="nucleotide sequence ID" value="NC_015690.1"/>
</dbReference>
<keyword evidence="1" id="KW-0732">Signal</keyword>
<name>F8FMP4_PAEMK</name>
<feature type="chain" id="PRO_5038965476" description="Lipoprotein" evidence="1">
    <location>
        <begin position="26"/>
        <end position="128"/>
    </location>
</feature>
<proteinExistence type="predicted"/>
<evidence type="ECO:0000313" key="3">
    <source>
        <dbReference type="Proteomes" id="UP000006620"/>
    </source>
</evidence>
<gene>
    <name evidence="2" type="ordered locus">KNP414_05691</name>
</gene>
<dbReference type="PATRIC" id="fig|1036673.3.peg.5285"/>
<evidence type="ECO:0000313" key="2">
    <source>
        <dbReference type="EMBL" id="AEI44215.1"/>
    </source>
</evidence>
<feature type="signal peptide" evidence="1">
    <location>
        <begin position="1"/>
        <end position="25"/>
    </location>
</feature>
<accession>F8FMP4</accession>
<sequence length="128" mass="13462">MKLAGMIGGLAAVLLLGGCSGGESARVEEVIDAHVERIVSAPGAGSSSNPGDYIKAERASYEAIVSLGDKALPHLLQELRGEKGGSLEGWIMAKAGEDILKERSPVQAWGSGKEWVEQYDAARKQAEQ</sequence>
<dbReference type="EMBL" id="CP002869">
    <property type="protein sequence ID" value="AEI44215.1"/>
    <property type="molecule type" value="Genomic_DNA"/>
</dbReference>
<dbReference type="AlphaFoldDB" id="F8FMP4"/>
<organism evidence="2 3">
    <name type="scientific">Paenibacillus mucilaginosus (strain KNP414)</name>
    <dbReference type="NCBI Taxonomy" id="1036673"/>
    <lineage>
        <taxon>Bacteria</taxon>
        <taxon>Bacillati</taxon>
        <taxon>Bacillota</taxon>
        <taxon>Bacilli</taxon>
        <taxon>Bacillales</taxon>
        <taxon>Paenibacillaceae</taxon>
        <taxon>Paenibacillus</taxon>
    </lineage>
</organism>
<evidence type="ECO:0008006" key="4">
    <source>
        <dbReference type="Google" id="ProtNLM"/>
    </source>
</evidence>
<dbReference type="HOGENOM" id="CLU_160662_0_0_9"/>
<reference evidence="3" key="1">
    <citation type="submission" date="2011-06" db="EMBL/GenBank/DDBJ databases">
        <title>Complete genome sequence of Paenibacillus mucilaginosus KNP414.</title>
        <authorList>
            <person name="Wang J."/>
            <person name="Hu S."/>
            <person name="Hu X."/>
            <person name="Zhang B."/>
            <person name="Dong D."/>
            <person name="Zhang S."/>
            <person name="Zhao K."/>
            <person name="Wu D."/>
        </authorList>
    </citation>
    <scope>NUCLEOTIDE SEQUENCE [LARGE SCALE GENOMIC DNA]</scope>
    <source>
        <strain evidence="3">KNP414</strain>
    </source>
</reference>